<name>A0ACB7T1A4_HYAAI</name>
<protein>
    <submittedName>
        <fullName evidence="1">Uncharacterized protein</fullName>
    </submittedName>
</protein>
<gene>
    <name evidence="1" type="ORF">HPB50_005264</name>
</gene>
<proteinExistence type="predicted"/>
<comment type="caution">
    <text evidence="1">The sequence shown here is derived from an EMBL/GenBank/DDBJ whole genome shotgun (WGS) entry which is preliminary data.</text>
</comment>
<evidence type="ECO:0000313" key="2">
    <source>
        <dbReference type="Proteomes" id="UP000821845"/>
    </source>
</evidence>
<keyword evidence="2" id="KW-1185">Reference proteome</keyword>
<evidence type="ECO:0000313" key="1">
    <source>
        <dbReference type="EMBL" id="KAH6940705.1"/>
    </source>
</evidence>
<dbReference type="Proteomes" id="UP000821845">
    <property type="component" value="Chromosome 11"/>
</dbReference>
<sequence>MAGLHTVVVLGSVCACCASSTCGRTKLKQGVAFATSQRPAETEIPRRGGVRSQKPAGPVFPKGAVNTRAAAARQPRSGPRQTGTERGRSERGDSQKRTSKNASAQQANKNVSGPPLRPRDEFGPPCACARDAKADLKSINMAACSTAGVRSVGLNSGIAMKDCYSQIKGGEKICSGDANCPFINGNDSGQGEERWLQSLRQFHSGRNLQMVHLSPSVTEKASVFFEFAHRDRLVPTGRRAHRGPRGLRPGGSISRS</sequence>
<accession>A0ACB7T1A4</accession>
<reference evidence="1" key="1">
    <citation type="submission" date="2020-05" db="EMBL/GenBank/DDBJ databases">
        <title>Large-scale comparative analyses of tick genomes elucidate their genetic diversity and vector capacities.</title>
        <authorList>
            <person name="Jia N."/>
            <person name="Wang J."/>
            <person name="Shi W."/>
            <person name="Du L."/>
            <person name="Sun Y."/>
            <person name="Zhan W."/>
            <person name="Jiang J."/>
            <person name="Wang Q."/>
            <person name="Zhang B."/>
            <person name="Ji P."/>
            <person name="Sakyi L.B."/>
            <person name="Cui X."/>
            <person name="Yuan T."/>
            <person name="Jiang B."/>
            <person name="Yang W."/>
            <person name="Lam T.T.-Y."/>
            <person name="Chang Q."/>
            <person name="Ding S."/>
            <person name="Wang X."/>
            <person name="Zhu J."/>
            <person name="Ruan X."/>
            <person name="Zhao L."/>
            <person name="Wei J."/>
            <person name="Que T."/>
            <person name="Du C."/>
            <person name="Cheng J."/>
            <person name="Dai P."/>
            <person name="Han X."/>
            <person name="Huang E."/>
            <person name="Gao Y."/>
            <person name="Liu J."/>
            <person name="Shao H."/>
            <person name="Ye R."/>
            <person name="Li L."/>
            <person name="Wei W."/>
            <person name="Wang X."/>
            <person name="Wang C."/>
            <person name="Yang T."/>
            <person name="Huo Q."/>
            <person name="Li W."/>
            <person name="Guo W."/>
            <person name="Chen H."/>
            <person name="Zhou L."/>
            <person name="Ni X."/>
            <person name="Tian J."/>
            <person name="Zhou Y."/>
            <person name="Sheng Y."/>
            <person name="Liu T."/>
            <person name="Pan Y."/>
            <person name="Xia L."/>
            <person name="Li J."/>
            <person name="Zhao F."/>
            <person name="Cao W."/>
        </authorList>
    </citation>
    <scope>NUCLEOTIDE SEQUENCE</scope>
    <source>
        <strain evidence="1">Hyas-2018</strain>
    </source>
</reference>
<dbReference type="EMBL" id="CM023491">
    <property type="protein sequence ID" value="KAH6940705.1"/>
    <property type="molecule type" value="Genomic_DNA"/>
</dbReference>
<organism evidence="1 2">
    <name type="scientific">Hyalomma asiaticum</name>
    <name type="common">Tick</name>
    <dbReference type="NCBI Taxonomy" id="266040"/>
    <lineage>
        <taxon>Eukaryota</taxon>
        <taxon>Metazoa</taxon>
        <taxon>Ecdysozoa</taxon>
        <taxon>Arthropoda</taxon>
        <taxon>Chelicerata</taxon>
        <taxon>Arachnida</taxon>
        <taxon>Acari</taxon>
        <taxon>Parasitiformes</taxon>
        <taxon>Ixodida</taxon>
        <taxon>Ixodoidea</taxon>
        <taxon>Ixodidae</taxon>
        <taxon>Hyalomminae</taxon>
        <taxon>Hyalomma</taxon>
    </lineage>
</organism>